<keyword evidence="1" id="KW-1133">Transmembrane helix</keyword>
<comment type="caution">
    <text evidence="2">The sequence shown here is derived from an EMBL/GenBank/DDBJ whole genome shotgun (WGS) entry which is preliminary data.</text>
</comment>
<accession>A0ABP1QH51</accession>
<dbReference type="EMBL" id="CAXLJM020000030">
    <property type="protein sequence ID" value="CAL8098514.1"/>
    <property type="molecule type" value="Genomic_DNA"/>
</dbReference>
<keyword evidence="1" id="KW-0472">Membrane</keyword>
<protein>
    <submittedName>
        <fullName evidence="2">Uncharacterized protein</fullName>
    </submittedName>
</protein>
<evidence type="ECO:0000313" key="3">
    <source>
        <dbReference type="Proteomes" id="UP001642540"/>
    </source>
</evidence>
<evidence type="ECO:0000313" key="2">
    <source>
        <dbReference type="EMBL" id="CAL8098514.1"/>
    </source>
</evidence>
<keyword evidence="1" id="KW-0812">Transmembrane</keyword>
<keyword evidence="3" id="KW-1185">Reference proteome</keyword>
<dbReference type="Proteomes" id="UP001642540">
    <property type="component" value="Unassembled WGS sequence"/>
</dbReference>
<feature type="transmembrane region" description="Helical" evidence="1">
    <location>
        <begin position="199"/>
        <end position="220"/>
    </location>
</feature>
<reference evidence="2 3" key="1">
    <citation type="submission" date="2024-08" db="EMBL/GenBank/DDBJ databases">
        <authorList>
            <person name="Cucini C."/>
            <person name="Frati F."/>
        </authorList>
    </citation>
    <scope>NUCLEOTIDE SEQUENCE [LARGE SCALE GENOMIC DNA]</scope>
</reference>
<name>A0ABP1QH51_9HEXA</name>
<evidence type="ECO:0000256" key="1">
    <source>
        <dbReference type="SAM" id="Phobius"/>
    </source>
</evidence>
<proteinExistence type="predicted"/>
<organism evidence="2 3">
    <name type="scientific">Orchesella dallaii</name>
    <dbReference type="NCBI Taxonomy" id="48710"/>
    <lineage>
        <taxon>Eukaryota</taxon>
        <taxon>Metazoa</taxon>
        <taxon>Ecdysozoa</taxon>
        <taxon>Arthropoda</taxon>
        <taxon>Hexapoda</taxon>
        <taxon>Collembola</taxon>
        <taxon>Entomobryomorpha</taxon>
        <taxon>Entomobryoidea</taxon>
        <taxon>Orchesellidae</taxon>
        <taxon>Orchesellinae</taxon>
        <taxon>Orchesella</taxon>
    </lineage>
</organism>
<sequence length="232" mass="26781">MEPYPKNFPDSSDDLIFRNPGNLQIFGDTNGYKELFKATILNKTSSSFRRRYTRLQDEMKGQVMWDLGPGCATKTENFAVVTDGQLQYKMALRAYANRRVFVNKHSPILVIHRLWYTNSEFLAKVVEPVFTSIIESGLHTKLMEYAAKTWNFIMMRNINRDGKFNKTWNMYSLAVQGKIGDYDNVGETPVPLNALRVVWLLYAIMLFIAVACLVVEQVFYKPTTKIPSHNDK</sequence>
<gene>
    <name evidence="2" type="ORF">ODALV1_LOCUS9962</name>
</gene>